<dbReference type="Pfam" id="PF00160">
    <property type="entry name" value="Pro_isomerase"/>
    <property type="match status" value="1"/>
</dbReference>
<protein>
    <recommendedName>
        <fullName evidence="1">Peptidyl-prolyl cis-trans isomerase</fullName>
        <shortName evidence="1">PPIase</shortName>
        <ecNumber evidence="1">5.2.1.8</ecNumber>
    </recommendedName>
</protein>
<feature type="non-terminal residue" evidence="3">
    <location>
        <position position="119"/>
    </location>
</feature>
<gene>
    <name evidence="3" type="ORF">FWK35_00010947</name>
</gene>
<feature type="domain" description="PPIase cyclophilin-type" evidence="2">
    <location>
        <begin position="1"/>
        <end position="105"/>
    </location>
</feature>
<comment type="caution">
    <text evidence="3">The sequence shown here is derived from an EMBL/GenBank/DDBJ whole genome shotgun (WGS) entry which is preliminary data.</text>
</comment>
<keyword evidence="1" id="KW-0413">Isomerase</keyword>
<dbReference type="GO" id="GO:0003755">
    <property type="term" value="F:peptidyl-prolyl cis-trans isomerase activity"/>
    <property type="evidence" value="ECO:0007669"/>
    <property type="project" value="UniProtKB-UniRule"/>
</dbReference>
<evidence type="ECO:0000256" key="1">
    <source>
        <dbReference type="RuleBase" id="RU363019"/>
    </source>
</evidence>
<evidence type="ECO:0000313" key="4">
    <source>
        <dbReference type="Proteomes" id="UP000478052"/>
    </source>
</evidence>
<dbReference type="OrthoDB" id="10064525at2759"/>
<keyword evidence="1" id="KW-0697">Rotamase</keyword>
<dbReference type="PRINTS" id="PR00153">
    <property type="entry name" value="CSAPPISMRASE"/>
</dbReference>
<keyword evidence="4" id="KW-1185">Reference proteome</keyword>
<comment type="similarity">
    <text evidence="1">Belongs to the cyclophilin-type PPIase family.</text>
</comment>
<organism evidence="3 4">
    <name type="scientific">Aphis craccivora</name>
    <name type="common">Cowpea aphid</name>
    <dbReference type="NCBI Taxonomy" id="307492"/>
    <lineage>
        <taxon>Eukaryota</taxon>
        <taxon>Metazoa</taxon>
        <taxon>Ecdysozoa</taxon>
        <taxon>Arthropoda</taxon>
        <taxon>Hexapoda</taxon>
        <taxon>Insecta</taxon>
        <taxon>Pterygota</taxon>
        <taxon>Neoptera</taxon>
        <taxon>Paraneoptera</taxon>
        <taxon>Hemiptera</taxon>
        <taxon>Sternorrhyncha</taxon>
        <taxon>Aphidomorpha</taxon>
        <taxon>Aphidoidea</taxon>
        <taxon>Aphididae</taxon>
        <taxon>Aphidini</taxon>
        <taxon>Aphis</taxon>
        <taxon>Aphis</taxon>
    </lineage>
</organism>
<comment type="function">
    <text evidence="1">PPIases accelerate the folding of proteins. It catalyzes the cis-trans isomerization of proline imidic peptide bonds in oligopeptides.</text>
</comment>
<dbReference type="PANTHER" id="PTHR11071">
    <property type="entry name" value="PEPTIDYL-PROLYL CIS-TRANS ISOMERASE"/>
    <property type="match status" value="1"/>
</dbReference>
<dbReference type="GO" id="GO:0016018">
    <property type="term" value="F:cyclosporin A binding"/>
    <property type="evidence" value="ECO:0007669"/>
    <property type="project" value="TreeGrafter"/>
</dbReference>
<dbReference type="AlphaFoldDB" id="A0A6G0YTN7"/>
<dbReference type="InterPro" id="IPR002130">
    <property type="entry name" value="Cyclophilin-type_PPIase_dom"/>
</dbReference>
<dbReference type="EC" id="5.2.1.8" evidence="1"/>
<accession>A0A6G0YTN7</accession>
<comment type="catalytic activity">
    <reaction evidence="1">
        <text>[protein]-peptidylproline (omega=180) = [protein]-peptidylproline (omega=0)</text>
        <dbReference type="Rhea" id="RHEA:16237"/>
        <dbReference type="Rhea" id="RHEA-COMP:10747"/>
        <dbReference type="Rhea" id="RHEA-COMP:10748"/>
        <dbReference type="ChEBI" id="CHEBI:83833"/>
        <dbReference type="ChEBI" id="CHEBI:83834"/>
        <dbReference type="EC" id="5.2.1.8"/>
    </reaction>
</comment>
<dbReference type="Proteomes" id="UP000478052">
    <property type="component" value="Unassembled WGS sequence"/>
</dbReference>
<dbReference type="EMBL" id="VUJU01002488">
    <property type="protein sequence ID" value="KAF0761111.1"/>
    <property type="molecule type" value="Genomic_DNA"/>
</dbReference>
<dbReference type="GO" id="GO:0005737">
    <property type="term" value="C:cytoplasm"/>
    <property type="evidence" value="ECO:0007669"/>
    <property type="project" value="TreeGrafter"/>
</dbReference>
<proteinExistence type="inferred from homology"/>
<evidence type="ECO:0000313" key="3">
    <source>
        <dbReference type="EMBL" id="KAF0761111.1"/>
    </source>
</evidence>
<dbReference type="PROSITE" id="PS50072">
    <property type="entry name" value="CSA_PPIASE_2"/>
    <property type="match status" value="1"/>
</dbReference>
<dbReference type="InterPro" id="IPR029000">
    <property type="entry name" value="Cyclophilin-like_dom_sf"/>
</dbReference>
<evidence type="ECO:0000259" key="2">
    <source>
        <dbReference type="PROSITE" id="PS50072"/>
    </source>
</evidence>
<dbReference type="Gene3D" id="2.40.100.10">
    <property type="entry name" value="Cyclophilin-like"/>
    <property type="match status" value="1"/>
</dbReference>
<name>A0A6G0YTN7_APHCR</name>
<reference evidence="3 4" key="1">
    <citation type="submission" date="2019-08" db="EMBL/GenBank/DDBJ databases">
        <title>Whole genome of Aphis craccivora.</title>
        <authorList>
            <person name="Voronova N.V."/>
            <person name="Shulinski R.S."/>
            <person name="Bandarenka Y.V."/>
            <person name="Zhorov D.G."/>
            <person name="Warner D."/>
        </authorList>
    </citation>
    <scope>NUCLEOTIDE SEQUENCE [LARGE SCALE GENOMIC DNA]</scope>
    <source>
        <strain evidence="3">180601</strain>
        <tissue evidence="3">Whole Body</tissue>
    </source>
</reference>
<dbReference type="SUPFAM" id="SSF50891">
    <property type="entry name" value="Cyclophilin-like"/>
    <property type="match status" value="1"/>
</dbReference>
<dbReference type="PANTHER" id="PTHR11071:SF478">
    <property type="entry name" value="PEPTIDYL-PROLYL CIS-TRANS ISOMERASE, RHODOPSIN-SPECIFIC ISOZYME"/>
    <property type="match status" value="1"/>
</dbReference>
<dbReference type="GO" id="GO:0006457">
    <property type="term" value="P:protein folding"/>
    <property type="evidence" value="ECO:0007669"/>
    <property type="project" value="TreeGrafter"/>
</dbReference>
<sequence length="119" mass="12925">MISTGGDILNNDGSGSISIYGDTFPDENLKVNGTKPGFVGMANSGPDTNGCQFFITTRSTPSLNGEHVMFGIVVEGQKVIHAIEQQLTDHLGRPTKEIRITRCGLLNRRPPFDVTDHPR</sequence>